<dbReference type="InterPro" id="IPR001680">
    <property type="entry name" value="WD40_rpt"/>
</dbReference>
<evidence type="ECO:0000313" key="9">
    <source>
        <dbReference type="EMBL" id="KAK5989962.1"/>
    </source>
</evidence>
<dbReference type="PANTHER" id="PTHR22847">
    <property type="entry name" value="WD40 REPEAT PROTEIN"/>
    <property type="match status" value="1"/>
</dbReference>
<name>A0ABR0SCR5_9HYPO</name>
<dbReference type="PROSITE" id="PS50837">
    <property type="entry name" value="NACHT"/>
    <property type="match status" value="1"/>
</dbReference>
<feature type="repeat" description="WD" evidence="7">
    <location>
        <begin position="1134"/>
        <end position="1175"/>
    </location>
</feature>
<organism evidence="9 10">
    <name type="scientific">Cladobotryum mycophilum</name>
    <dbReference type="NCBI Taxonomy" id="491253"/>
    <lineage>
        <taxon>Eukaryota</taxon>
        <taxon>Fungi</taxon>
        <taxon>Dikarya</taxon>
        <taxon>Ascomycota</taxon>
        <taxon>Pezizomycotina</taxon>
        <taxon>Sordariomycetes</taxon>
        <taxon>Hypocreomycetidae</taxon>
        <taxon>Hypocreales</taxon>
        <taxon>Hypocreaceae</taxon>
        <taxon>Cladobotryum</taxon>
    </lineage>
</organism>
<evidence type="ECO:0000256" key="2">
    <source>
        <dbReference type="ARBA" id="ARBA00022737"/>
    </source>
</evidence>
<comment type="caution">
    <text evidence="9">The sequence shown here is derived from an EMBL/GenBank/DDBJ whole genome shotgun (WGS) entry which is preliminary data.</text>
</comment>
<dbReference type="Pfam" id="PF00400">
    <property type="entry name" value="WD40"/>
    <property type="match status" value="3"/>
</dbReference>
<dbReference type="InterPro" id="IPR020472">
    <property type="entry name" value="WD40_PAC1"/>
</dbReference>
<comment type="similarity">
    <text evidence="4">Belongs to the WD repeat MDV1/CAF4 family.</text>
</comment>
<dbReference type="PANTHER" id="PTHR22847:SF637">
    <property type="entry name" value="WD REPEAT DOMAIN 5B"/>
    <property type="match status" value="1"/>
</dbReference>
<sequence length="1696" mass="187811">MGEWTGKPPATLAIEHTRGFAGTALRCLLGPAAVSHGLDEPRLHLRYRFVRPPVLKRCEQAAPLLLPQERRDQGRTKAPQAPSVASHVAHLDFHAIGAYCWVIDALHPQLLSPCKASMSRLGIKSICSFTIIPTLAIPTISPTVSTPNTEEMKKGLKKLKNMFSRESATAPSSIAELRITPSNLSVNHAGTVPSSGEIQQATATASQAVSNVDTVEALVQSSVLCIIGSLSGVDVGPEDCQLETQSTEQQNPPTPELSTSQRLWNAAYDSLEGDEETSELVKNYVKTLARVLKAGNGPDASVSEGDVSNELGDLTKRQEFMKKAMDEGRKKFATSSKIMQMAGDVSQFILSAKAMIDVAIQNVPQAALPWAGVCLGLQILLNPGKATKANLAGIAHITSRMDWYCALTEHLLNKEHITVGNESFTVVIEVLEKAILALYKALVLHQMKSICCYYRNQGVVFLRGLANLDDWDSALECVKDAEAALETMSTQHHREYEKSSLHQLVDSGREMETLLGDMHLDLRDLIDQQKKRDMDDKDIKCLQDLFVLDPQYDMESIEKKKDELCDNAFNWILSTEQFAALTDWDNDESTFPLCRLLWIKGPAGTGKTMLLIGIIRKLTQHSAALSPKVSHFFCQGTDNKRNSVTAILRSLLWLLIVQQPHLISYLHAKYKYSGPSLFTDSNTPLALLDVFKSMLQDPRLSRVYLIVDALDECGQGLEDLIKLIATSLSICDKVRWLVASRLEVELNNSLSSEIAGSLLELDAQSLEGPVNTYIDYKLSILRKRRGFTDDIVNQVSCEIRQRAANTFLWVALVFKKLEKINAWDAIKTIEKIPLDVLVATSLAYRPLSLPELSVLAGLSTDVDVKIIVEECGSFLTISGETVYLIHQSAKDYLSANHGTKLQQGGVAQGHDYIYRRSIEGLSKVLRKNIYNLSDFGPVSKDLRPPNPNPLASIQYSCIFWIDHLCDAHSTGPGPGIELNDALWSFLTGHFLHWVESLSLLHRLPDGPSLIRKVRERLRSCMNPQLVSFLNDAERFMLSNMSIIDQAPLQTYGSALVFSPTSSAVKQHQASEKLSFIKEIQGTRDYDMCIQMLEGHSDDVFDIVFSPDGKTLASSSRDKSIRLWDAITGIIQRSLEGHTKGITGVAFSPNGKTLASSSHDNTIRLWDSATGAHQQTLKHESNCMIFAFLLDGRTLASFEKPNIKLWDVVTGALQKTFQCNHGEKCYGWIFSSDGKMLALSEDKKKTLWDTATGALHHTIENDNCGPVDSGAFSLDGKMLASSKHYEIQLWDVATGVLQKTFEHDYKWRCELTFSLDGKMLASSDYREIQLWDTTTGALQKTLNHNSERYVDRGLNEVAFSPDGKKLASIERSTIRIWDITISGSPQTSKDTDYEVLNMVLSLDGKTLASKFRDCIWLWDTATGIHQHTIIGDFSSHMAKMAFSPDNETLATTSRGGSVSLWNVATGIHQRTLHAGKDVWAIAFSPDSKIIASLAISVQRWDVATGTHLPGLEHRPLSLHTNSMNITFSPDGNLLAIRDWHSVQILDGTTGAQQKRLPSFDGADLPNNAIAFSPNGDTLALINGNRLKIWDISTCTVKQTLKNDSYYWIQDIAFSIDGQLLNTNIGSINISSQSDTTNEASAHDLFFDGEWISGGGKHLLWIPKDYRGDRSVFVHGDTVMFGHSQGVTFLHFDSLCLY</sequence>
<evidence type="ECO:0000256" key="5">
    <source>
        <dbReference type="ARBA" id="ARBA00039789"/>
    </source>
</evidence>
<feature type="repeat" description="WD" evidence="7">
    <location>
        <begin position="1429"/>
        <end position="1470"/>
    </location>
</feature>
<dbReference type="Gene3D" id="3.40.50.300">
    <property type="entry name" value="P-loop containing nucleotide triphosphate hydrolases"/>
    <property type="match status" value="1"/>
</dbReference>
<dbReference type="EMBL" id="JAVFKD010000014">
    <property type="protein sequence ID" value="KAK5989962.1"/>
    <property type="molecule type" value="Genomic_DNA"/>
</dbReference>
<evidence type="ECO:0000313" key="10">
    <source>
        <dbReference type="Proteomes" id="UP001338125"/>
    </source>
</evidence>
<dbReference type="InterPro" id="IPR031359">
    <property type="entry name" value="NACHT_N"/>
</dbReference>
<dbReference type="PRINTS" id="PR00320">
    <property type="entry name" value="GPROTEINBRPT"/>
</dbReference>
<dbReference type="CDD" id="cd00200">
    <property type="entry name" value="WD40"/>
    <property type="match status" value="1"/>
</dbReference>
<evidence type="ECO:0000259" key="8">
    <source>
        <dbReference type="PROSITE" id="PS50837"/>
    </source>
</evidence>
<dbReference type="Pfam" id="PF24883">
    <property type="entry name" value="NPHP3_N"/>
    <property type="match status" value="1"/>
</dbReference>
<feature type="domain" description="NACHT" evidence="8">
    <location>
        <begin position="595"/>
        <end position="741"/>
    </location>
</feature>
<evidence type="ECO:0000256" key="7">
    <source>
        <dbReference type="PROSITE-ProRule" id="PRU00221"/>
    </source>
</evidence>
<keyword evidence="10" id="KW-1185">Reference proteome</keyword>
<dbReference type="InterPro" id="IPR027417">
    <property type="entry name" value="P-loop_NTPase"/>
</dbReference>
<keyword evidence="2" id="KW-0677">Repeat</keyword>
<keyword evidence="3" id="KW-0175">Coiled coil</keyword>
<dbReference type="PROSITE" id="PS50294">
    <property type="entry name" value="WD_REPEATS_REGION"/>
    <property type="match status" value="2"/>
</dbReference>
<comment type="function">
    <text evidence="6">Involved in mitochondrial fission. Acts as an adapter protein required to form mitochondrial fission complexes. Formation of these complexes is required to promote constriction and fission of the mitochondrial compartment at a late step in mitochondrial division.</text>
</comment>
<keyword evidence="1 7" id="KW-0853">WD repeat</keyword>
<evidence type="ECO:0000256" key="1">
    <source>
        <dbReference type="ARBA" id="ARBA00022574"/>
    </source>
</evidence>
<evidence type="ECO:0000256" key="4">
    <source>
        <dbReference type="ARBA" id="ARBA00038415"/>
    </source>
</evidence>
<gene>
    <name evidence="9" type="ORF">PT974_08225</name>
</gene>
<dbReference type="SUPFAM" id="SSF52540">
    <property type="entry name" value="P-loop containing nucleoside triphosphate hydrolases"/>
    <property type="match status" value="1"/>
</dbReference>
<dbReference type="InterPro" id="IPR007111">
    <property type="entry name" value="NACHT_NTPase"/>
</dbReference>
<evidence type="ECO:0000256" key="6">
    <source>
        <dbReference type="ARBA" id="ARBA00043913"/>
    </source>
</evidence>
<accession>A0ABR0SCR5</accession>
<feature type="repeat" description="WD" evidence="7">
    <location>
        <begin position="1092"/>
        <end position="1124"/>
    </location>
</feature>
<dbReference type="PROSITE" id="PS50082">
    <property type="entry name" value="WD_REPEATS_2"/>
    <property type="match status" value="3"/>
</dbReference>
<protein>
    <recommendedName>
        <fullName evidence="5">Mitochondrial division protein 1</fullName>
    </recommendedName>
</protein>
<proteinExistence type="inferred from homology"/>
<dbReference type="Proteomes" id="UP001338125">
    <property type="component" value="Unassembled WGS sequence"/>
</dbReference>
<dbReference type="InterPro" id="IPR015943">
    <property type="entry name" value="WD40/YVTN_repeat-like_dom_sf"/>
</dbReference>
<dbReference type="Gene3D" id="2.130.10.10">
    <property type="entry name" value="YVTN repeat-like/Quinoprotein amine dehydrogenase"/>
    <property type="match status" value="4"/>
</dbReference>
<dbReference type="SMART" id="SM00320">
    <property type="entry name" value="WD40"/>
    <property type="match status" value="11"/>
</dbReference>
<dbReference type="Pfam" id="PF17100">
    <property type="entry name" value="NACHT_N"/>
    <property type="match status" value="1"/>
</dbReference>
<dbReference type="InterPro" id="IPR056884">
    <property type="entry name" value="NPHP3-like_N"/>
</dbReference>
<reference evidence="9 10" key="1">
    <citation type="submission" date="2024-01" db="EMBL/GenBank/DDBJ databases">
        <title>Complete genome of Cladobotryum mycophilum ATHUM6906.</title>
        <authorList>
            <person name="Christinaki A.C."/>
            <person name="Myridakis A.I."/>
            <person name="Kouvelis V.N."/>
        </authorList>
    </citation>
    <scope>NUCLEOTIDE SEQUENCE [LARGE SCALE GENOMIC DNA]</scope>
    <source>
        <strain evidence="9 10">ATHUM6906</strain>
    </source>
</reference>
<evidence type="ECO:0000256" key="3">
    <source>
        <dbReference type="ARBA" id="ARBA00023054"/>
    </source>
</evidence>
<dbReference type="SUPFAM" id="SSF82171">
    <property type="entry name" value="DPP6 N-terminal domain-like"/>
    <property type="match status" value="2"/>
</dbReference>